<dbReference type="PANTHER" id="PTHR11188:SF17">
    <property type="entry name" value="FI21816P1"/>
    <property type="match status" value="1"/>
</dbReference>
<dbReference type="Gene3D" id="2.60.40.640">
    <property type="match status" value="2"/>
</dbReference>
<feature type="domain" description="Arrestin-like N-terminal" evidence="2">
    <location>
        <begin position="4"/>
        <end position="139"/>
    </location>
</feature>
<comment type="similarity">
    <text evidence="1">Belongs to the arrestin family.</text>
</comment>
<dbReference type="InterPro" id="IPR050357">
    <property type="entry name" value="Arrestin_domain-protein"/>
</dbReference>
<evidence type="ECO:0000313" key="4">
    <source>
        <dbReference type="Proteomes" id="UP000008068"/>
    </source>
</evidence>
<dbReference type="Proteomes" id="UP000008068">
    <property type="component" value="Unassembled WGS sequence"/>
</dbReference>
<evidence type="ECO:0000313" key="3">
    <source>
        <dbReference type="EMBL" id="EGT38731.1"/>
    </source>
</evidence>
<dbReference type="InterPro" id="IPR014756">
    <property type="entry name" value="Ig_E-set"/>
</dbReference>
<sequence length="332" mass="37199">MSLEIQFYNSSSTFTAGDSIGGIVTIKTEEPIEVTNFKVFMFIECRIVTSVTLNGKANTTDRVQEIMTAILDTELFDKRKDKTQILPPGTHVAQFKFSPFPTSYPHSFEGDKIMCRYFVRADLGTTSTETISTKKDFKVNVLPLEENPDAQGWQSASTTKILKALPLKKISMRVTIPKGIDRRQSVPIYISLSNNSSYPVTKVNSQLICTLRLPRDINNKNVNVVANESSENINVLNGNVIHRLKIHTGFSFDCPLIAEKFRIQVTVETSNGHTLNVEFPVLVGIQRNMSERSLDGIGGYNGFRPLTARPTMEAYWGPPPSYEEAVQDSRHQ</sequence>
<dbReference type="PANTHER" id="PTHR11188">
    <property type="entry name" value="ARRESTIN DOMAIN CONTAINING PROTEIN"/>
    <property type="match status" value="1"/>
</dbReference>
<gene>
    <name evidence="3" type="ORF">CAEBREN_21038</name>
</gene>
<dbReference type="InParanoid" id="G0NW98"/>
<dbReference type="SUPFAM" id="SSF81296">
    <property type="entry name" value="E set domains"/>
    <property type="match status" value="1"/>
</dbReference>
<dbReference type="STRING" id="135651.G0NW98"/>
<keyword evidence="4" id="KW-1185">Reference proteome</keyword>
<dbReference type="AlphaFoldDB" id="G0NW98"/>
<dbReference type="GO" id="GO:0005737">
    <property type="term" value="C:cytoplasm"/>
    <property type="evidence" value="ECO:0007669"/>
    <property type="project" value="TreeGrafter"/>
</dbReference>
<dbReference type="OrthoDB" id="7785529at2759"/>
<dbReference type="GO" id="GO:0015031">
    <property type="term" value="P:protein transport"/>
    <property type="evidence" value="ECO:0007669"/>
    <property type="project" value="TreeGrafter"/>
</dbReference>
<name>G0NW98_CAEBE</name>
<evidence type="ECO:0000259" key="2">
    <source>
        <dbReference type="Pfam" id="PF00339"/>
    </source>
</evidence>
<proteinExistence type="inferred from homology"/>
<organism evidence="4">
    <name type="scientific">Caenorhabditis brenneri</name>
    <name type="common">Nematode worm</name>
    <dbReference type="NCBI Taxonomy" id="135651"/>
    <lineage>
        <taxon>Eukaryota</taxon>
        <taxon>Metazoa</taxon>
        <taxon>Ecdysozoa</taxon>
        <taxon>Nematoda</taxon>
        <taxon>Chromadorea</taxon>
        <taxon>Rhabditida</taxon>
        <taxon>Rhabditina</taxon>
        <taxon>Rhabditomorpha</taxon>
        <taxon>Rhabditoidea</taxon>
        <taxon>Rhabditidae</taxon>
        <taxon>Peloderinae</taxon>
        <taxon>Caenorhabditis</taxon>
    </lineage>
</organism>
<protein>
    <recommendedName>
        <fullName evidence="2">Arrestin-like N-terminal domain-containing protein</fullName>
    </recommendedName>
</protein>
<accession>G0NW98</accession>
<dbReference type="InterPro" id="IPR011021">
    <property type="entry name" value="Arrestin-like_N"/>
</dbReference>
<dbReference type="HOGENOM" id="CLU_855859_0_0_1"/>
<reference evidence="4" key="1">
    <citation type="submission" date="2011-07" db="EMBL/GenBank/DDBJ databases">
        <authorList>
            <consortium name="Caenorhabditis brenneri Sequencing and Analysis Consortium"/>
            <person name="Wilson R.K."/>
        </authorList>
    </citation>
    <scope>NUCLEOTIDE SEQUENCE [LARGE SCALE GENOMIC DNA]</scope>
    <source>
        <strain evidence="4">PB2801</strain>
    </source>
</reference>
<dbReference type="EMBL" id="GL379963">
    <property type="protein sequence ID" value="EGT38731.1"/>
    <property type="molecule type" value="Genomic_DNA"/>
</dbReference>
<evidence type="ECO:0000256" key="1">
    <source>
        <dbReference type="ARBA" id="ARBA00005298"/>
    </source>
</evidence>
<dbReference type="InterPro" id="IPR014752">
    <property type="entry name" value="Arrestin-like_C"/>
</dbReference>
<dbReference type="Pfam" id="PF00339">
    <property type="entry name" value="Arrestin_N"/>
    <property type="match status" value="1"/>
</dbReference>